<accession>A0A6J5S3B4</accession>
<sequence length="93" mass="10321">MGVRVTRDIFDGKPTYGRLTLAPPWWGTILPVRWVVGEVSMPHGSDVGTMTPVVCSPWRWLAYAMAQFVVLSRAGSDVADVKVGVFQVEEDDR</sequence>
<proteinExistence type="predicted"/>
<name>A0A6J5S3B4_9CAUD</name>
<gene>
    <name evidence="1" type="ORF">UFOVP1382_64</name>
</gene>
<dbReference type="EMBL" id="LR797331">
    <property type="protein sequence ID" value="CAB4203448.1"/>
    <property type="molecule type" value="Genomic_DNA"/>
</dbReference>
<evidence type="ECO:0000313" key="1">
    <source>
        <dbReference type="EMBL" id="CAB4203448.1"/>
    </source>
</evidence>
<reference evidence="1" key="1">
    <citation type="submission" date="2020-05" db="EMBL/GenBank/DDBJ databases">
        <authorList>
            <person name="Chiriac C."/>
            <person name="Salcher M."/>
            <person name="Ghai R."/>
            <person name="Kavagutti S V."/>
        </authorList>
    </citation>
    <scope>NUCLEOTIDE SEQUENCE</scope>
</reference>
<organism evidence="1">
    <name type="scientific">uncultured Caudovirales phage</name>
    <dbReference type="NCBI Taxonomy" id="2100421"/>
    <lineage>
        <taxon>Viruses</taxon>
        <taxon>Duplodnaviria</taxon>
        <taxon>Heunggongvirae</taxon>
        <taxon>Uroviricota</taxon>
        <taxon>Caudoviricetes</taxon>
        <taxon>Peduoviridae</taxon>
        <taxon>Maltschvirus</taxon>
        <taxon>Maltschvirus maltsch</taxon>
    </lineage>
</organism>
<protein>
    <submittedName>
        <fullName evidence="1">Uncharacterized protein</fullName>
    </submittedName>
</protein>